<organism evidence="1 2">
    <name type="scientific">Arsenicibacter rosenii</name>
    <dbReference type="NCBI Taxonomy" id="1750698"/>
    <lineage>
        <taxon>Bacteria</taxon>
        <taxon>Pseudomonadati</taxon>
        <taxon>Bacteroidota</taxon>
        <taxon>Cytophagia</taxon>
        <taxon>Cytophagales</taxon>
        <taxon>Spirosomataceae</taxon>
        <taxon>Arsenicibacter</taxon>
    </lineage>
</organism>
<gene>
    <name evidence="1" type="ORF">BLX24_08005</name>
</gene>
<evidence type="ECO:0000313" key="1">
    <source>
        <dbReference type="EMBL" id="OIN59791.1"/>
    </source>
</evidence>
<protein>
    <submittedName>
        <fullName evidence="1">Uncharacterized protein</fullName>
    </submittedName>
</protein>
<dbReference type="RefSeq" id="WP_071502592.1">
    <property type="nucleotide sequence ID" value="NZ_MORL01000003.1"/>
</dbReference>
<comment type="caution">
    <text evidence="1">The sequence shown here is derived from an EMBL/GenBank/DDBJ whole genome shotgun (WGS) entry which is preliminary data.</text>
</comment>
<sequence length="70" mass="8192">MKADIFSLPYRARPCPPAMPEAVWRAFAEAADHRGSRDEWLVKWQAYQALHDQYYTPDGKLREQPKTESI</sequence>
<evidence type="ECO:0000313" key="2">
    <source>
        <dbReference type="Proteomes" id="UP000181790"/>
    </source>
</evidence>
<dbReference type="EMBL" id="MORL01000003">
    <property type="protein sequence ID" value="OIN59791.1"/>
    <property type="molecule type" value="Genomic_DNA"/>
</dbReference>
<proteinExistence type="predicted"/>
<reference evidence="1 2" key="1">
    <citation type="submission" date="2016-10" db="EMBL/GenBank/DDBJ databases">
        <title>Arsenicibacter rosenii gen. nov., sp. nov., an efficient arsenic-methylating bacterium isolated from an arsenic-contaminated paddy soil.</title>
        <authorList>
            <person name="Huang K."/>
        </authorList>
    </citation>
    <scope>NUCLEOTIDE SEQUENCE [LARGE SCALE GENOMIC DNA]</scope>
    <source>
        <strain evidence="1 2">SM-1</strain>
    </source>
</reference>
<accession>A0A1S2VLZ7</accession>
<dbReference type="Proteomes" id="UP000181790">
    <property type="component" value="Unassembled WGS sequence"/>
</dbReference>
<keyword evidence="2" id="KW-1185">Reference proteome</keyword>
<dbReference type="AlphaFoldDB" id="A0A1S2VLZ7"/>
<name>A0A1S2VLZ7_9BACT</name>